<evidence type="ECO:0000313" key="4">
    <source>
        <dbReference type="EMBL" id="CAB5000799.1"/>
    </source>
</evidence>
<dbReference type="EMBL" id="CAFBOM010000300">
    <property type="protein sequence ID" value="CAB5000799.1"/>
    <property type="molecule type" value="Genomic_DNA"/>
</dbReference>
<dbReference type="PRINTS" id="PR00081">
    <property type="entry name" value="GDHRDH"/>
</dbReference>
<dbReference type="EMBL" id="CAEZYZ010000204">
    <property type="protein sequence ID" value="CAB4757886.1"/>
    <property type="molecule type" value="Genomic_DNA"/>
</dbReference>
<dbReference type="EMBL" id="CAEZYW010000346">
    <property type="protein sequence ID" value="CAB4759930.1"/>
    <property type="molecule type" value="Genomic_DNA"/>
</dbReference>
<protein>
    <submittedName>
        <fullName evidence="3">Unannotated protein</fullName>
    </submittedName>
</protein>
<gene>
    <name evidence="3" type="ORF">UFOPK2786_01781</name>
    <name evidence="2" type="ORF">UFOPK2810_01178</name>
    <name evidence="4" type="ORF">UFOPK3957_01566</name>
</gene>
<evidence type="ECO:0000256" key="1">
    <source>
        <dbReference type="ARBA" id="ARBA00006484"/>
    </source>
</evidence>
<dbReference type="CDD" id="cd05233">
    <property type="entry name" value="SDR_c"/>
    <property type="match status" value="1"/>
</dbReference>
<dbReference type="FunFam" id="3.40.50.720:FF:000084">
    <property type="entry name" value="Short-chain dehydrogenase reductase"/>
    <property type="match status" value="1"/>
</dbReference>
<sequence>MGLLDGKVATITASTRSIGRGIAQAFHDEGATVVLSGRNEEKGRKAIEEMGGGDRLHFIACDASNQQQVEALVDGTVAKCGRIDIIVPNAGGVANTAPVAMMSDEEWQYELNFNLNQTFWMTRRALKYMLPQQSGRIIGMSSMYGKISTMAVPGYIANKHAIIGLMKAVAKEVGTQGITANALCPGFVPTDMFYETGPATVEAMGLPNLDALAQIMYSVTAIQRPNTEAEVAAAAVLLASDLGAGITGTTINVDGGASPY</sequence>
<organism evidence="3">
    <name type="scientific">freshwater metagenome</name>
    <dbReference type="NCBI Taxonomy" id="449393"/>
    <lineage>
        <taxon>unclassified sequences</taxon>
        <taxon>metagenomes</taxon>
        <taxon>ecological metagenomes</taxon>
    </lineage>
</organism>
<dbReference type="Pfam" id="PF13561">
    <property type="entry name" value="adh_short_C2"/>
    <property type="match status" value="1"/>
</dbReference>
<name>A0A6J6UJA2_9ZZZZ</name>
<dbReference type="PANTHER" id="PTHR42879:SF2">
    <property type="entry name" value="3-OXOACYL-[ACYL-CARRIER-PROTEIN] REDUCTASE FABG"/>
    <property type="match status" value="1"/>
</dbReference>
<dbReference type="PRINTS" id="PR00080">
    <property type="entry name" value="SDRFAMILY"/>
</dbReference>
<dbReference type="InterPro" id="IPR050259">
    <property type="entry name" value="SDR"/>
</dbReference>
<dbReference type="SUPFAM" id="SSF51735">
    <property type="entry name" value="NAD(P)-binding Rossmann-fold domains"/>
    <property type="match status" value="1"/>
</dbReference>
<evidence type="ECO:0000313" key="3">
    <source>
        <dbReference type="EMBL" id="CAB4759930.1"/>
    </source>
</evidence>
<dbReference type="InterPro" id="IPR002347">
    <property type="entry name" value="SDR_fam"/>
</dbReference>
<accession>A0A6J6UJA2</accession>
<proteinExistence type="inferred from homology"/>
<comment type="similarity">
    <text evidence="1">Belongs to the short-chain dehydrogenases/reductases (SDR) family.</text>
</comment>
<dbReference type="Gene3D" id="3.40.50.720">
    <property type="entry name" value="NAD(P)-binding Rossmann-like Domain"/>
    <property type="match status" value="1"/>
</dbReference>
<evidence type="ECO:0000313" key="2">
    <source>
        <dbReference type="EMBL" id="CAB4757886.1"/>
    </source>
</evidence>
<reference evidence="3" key="1">
    <citation type="submission" date="2020-05" db="EMBL/GenBank/DDBJ databases">
        <authorList>
            <person name="Chiriac C."/>
            <person name="Salcher M."/>
            <person name="Ghai R."/>
            <person name="Kavagutti S V."/>
        </authorList>
    </citation>
    <scope>NUCLEOTIDE SEQUENCE</scope>
</reference>
<dbReference type="AlphaFoldDB" id="A0A6J6UJA2"/>
<dbReference type="PANTHER" id="PTHR42879">
    <property type="entry name" value="3-OXOACYL-(ACYL-CARRIER-PROTEIN) REDUCTASE"/>
    <property type="match status" value="1"/>
</dbReference>
<dbReference type="InterPro" id="IPR036291">
    <property type="entry name" value="NAD(P)-bd_dom_sf"/>
</dbReference>